<dbReference type="EMBL" id="MPUH01000910">
    <property type="protein sequence ID" value="OMJ72334.1"/>
    <property type="molecule type" value="Genomic_DNA"/>
</dbReference>
<evidence type="ECO:0000256" key="1">
    <source>
        <dbReference type="SAM" id="Phobius"/>
    </source>
</evidence>
<evidence type="ECO:0000313" key="3">
    <source>
        <dbReference type="Proteomes" id="UP000187209"/>
    </source>
</evidence>
<keyword evidence="1" id="KW-0472">Membrane</keyword>
<keyword evidence="1" id="KW-0812">Transmembrane</keyword>
<gene>
    <name evidence="2" type="ORF">SteCoe_29253</name>
</gene>
<keyword evidence="3" id="KW-1185">Reference proteome</keyword>
<proteinExistence type="predicted"/>
<keyword evidence="1" id="KW-1133">Transmembrane helix</keyword>
<evidence type="ECO:0000313" key="2">
    <source>
        <dbReference type="EMBL" id="OMJ72334.1"/>
    </source>
</evidence>
<comment type="caution">
    <text evidence="2">The sequence shown here is derived from an EMBL/GenBank/DDBJ whole genome shotgun (WGS) entry which is preliminary data.</text>
</comment>
<accession>A0A1R2B6B3</accession>
<protein>
    <submittedName>
        <fullName evidence="2">Uncharacterized protein</fullName>
    </submittedName>
</protein>
<sequence length="127" mass="14445">METLRKLGLFLILAYFLIVSTLMLSDYKAWESQLFSIAKPAECLVCKKYLTEHSRCIIQTLGTIGIILSFFGFYGCKYSIKTLALTTLIWIMLSTLNLNNLEQKNIYVEIINIFKMLGIAGGLLEAY</sequence>
<name>A0A1R2B6B3_9CILI</name>
<feature type="transmembrane region" description="Helical" evidence="1">
    <location>
        <begin position="7"/>
        <end position="25"/>
    </location>
</feature>
<dbReference type="Proteomes" id="UP000187209">
    <property type="component" value="Unassembled WGS sequence"/>
</dbReference>
<feature type="transmembrane region" description="Helical" evidence="1">
    <location>
        <begin position="57"/>
        <end position="76"/>
    </location>
</feature>
<dbReference type="AlphaFoldDB" id="A0A1R2B6B3"/>
<reference evidence="2 3" key="1">
    <citation type="submission" date="2016-11" db="EMBL/GenBank/DDBJ databases">
        <title>The macronuclear genome of Stentor coeruleus: a giant cell with tiny introns.</title>
        <authorList>
            <person name="Slabodnick M."/>
            <person name="Ruby J.G."/>
            <person name="Reiff S.B."/>
            <person name="Swart E.C."/>
            <person name="Gosai S."/>
            <person name="Prabakaran S."/>
            <person name="Witkowska E."/>
            <person name="Larue G.E."/>
            <person name="Fisher S."/>
            <person name="Freeman R.M."/>
            <person name="Gunawardena J."/>
            <person name="Chu W."/>
            <person name="Stover N.A."/>
            <person name="Gregory B.D."/>
            <person name="Nowacki M."/>
            <person name="Derisi J."/>
            <person name="Roy S.W."/>
            <person name="Marshall W.F."/>
            <person name="Sood P."/>
        </authorList>
    </citation>
    <scope>NUCLEOTIDE SEQUENCE [LARGE SCALE GENOMIC DNA]</scope>
    <source>
        <strain evidence="2">WM001</strain>
    </source>
</reference>
<organism evidence="2 3">
    <name type="scientific">Stentor coeruleus</name>
    <dbReference type="NCBI Taxonomy" id="5963"/>
    <lineage>
        <taxon>Eukaryota</taxon>
        <taxon>Sar</taxon>
        <taxon>Alveolata</taxon>
        <taxon>Ciliophora</taxon>
        <taxon>Postciliodesmatophora</taxon>
        <taxon>Heterotrichea</taxon>
        <taxon>Heterotrichida</taxon>
        <taxon>Stentoridae</taxon>
        <taxon>Stentor</taxon>
    </lineage>
</organism>